<gene>
    <name evidence="1" type="ORF">pVAPN2012_0050</name>
    <name evidence="2" type="ORF">pVAPN_0050</name>
</gene>
<evidence type="ECO:0000313" key="1">
    <source>
        <dbReference type="EMBL" id="AKF15964.1"/>
    </source>
</evidence>
<name>A0A0F6WFL3_RHOHA</name>
<dbReference type="AlphaFoldDB" id="A0A0F6WFL3"/>
<proteinExistence type="predicted"/>
<sequence>MSTLTAPAFVHPSDHAVERGSHYVEGAVRVYLMRDLADTDKWVIDPASFGSSLELDDEVINSECQCEKPQECDAVRTRMHHAERPDGEELMHMLADALGYTVTKN</sequence>
<protein>
    <submittedName>
        <fullName evidence="1">Uncharacterized protein</fullName>
    </submittedName>
</protein>
<dbReference type="EMBL" id="KF439868">
    <property type="protein sequence ID" value="AKG90464.1"/>
    <property type="molecule type" value="Genomic_DNA"/>
</dbReference>
<geneLocation type="plasmid" evidence="1">
    <name>pVAPN2012</name>
</geneLocation>
<geneLocation type="plasmid" evidence="2">
    <name>pVAPN1571</name>
</geneLocation>
<evidence type="ECO:0000313" key="2">
    <source>
        <dbReference type="EMBL" id="AKG90464.1"/>
    </source>
</evidence>
<dbReference type="RefSeq" id="WP_172685815.1">
    <property type="nucleotide sequence ID" value="NZ_AP024182.1"/>
</dbReference>
<keyword evidence="1" id="KW-0614">Plasmid</keyword>
<reference evidence="1" key="1">
    <citation type="journal article" date="2015" name="Infect. Immun.">
        <title>An Invertron-Like Linear Plasmid Mediates Intracellular Survival and Virulence in Bovine Isolates of Rhodococcus equi.</title>
        <authorList>
            <person name="Valero-Rello A."/>
            <person name="Hapeshi A."/>
            <person name="Anastasi E."/>
            <person name="Alvarez S."/>
            <person name="Scortti M."/>
            <person name="Meijer W.G."/>
            <person name="MacArthur I."/>
            <person name="Vazquez-Boland J.A."/>
        </authorList>
    </citation>
    <scope>NUCLEOTIDE SEQUENCE</scope>
    <source>
        <strain evidence="2">PAM1571</strain>
        <strain evidence="1">PAM2012</strain>
        <plasmid evidence="2">pVAPN1571</plasmid>
        <plasmid evidence="1">pVAPN2012</plasmid>
    </source>
</reference>
<dbReference type="EMBL" id="KP851975">
    <property type="protein sequence ID" value="AKF15964.1"/>
    <property type="molecule type" value="Genomic_DNA"/>
</dbReference>
<organism evidence="1">
    <name type="scientific">Rhodococcus hoagii</name>
    <name type="common">Corynebacterium equii</name>
    <dbReference type="NCBI Taxonomy" id="43767"/>
    <lineage>
        <taxon>Bacteria</taxon>
        <taxon>Bacillati</taxon>
        <taxon>Actinomycetota</taxon>
        <taxon>Actinomycetes</taxon>
        <taxon>Mycobacteriales</taxon>
        <taxon>Nocardiaceae</taxon>
        <taxon>Prescottella</taxon>
    </lineage>
</organism>
<accession>A0A0F6WFL3</accession>